<name>A0ABU0IMC1_9CAUL</name>
<feature type="transmembrane region" description="Helical" evidence="1">
    <location>
        <begin position="189"/>
        <end position="208"/>
    </location>
</feature>
<feature type="transmembrane region" description="Helical" evidence="1">
    <location>
        <begin position="88"/>
        <end position="106"/>
    </location>
</feature>
<dbReference type="Proteomes" id="UP001228905">
    <property type="component" value="Unassembled WGS sequence"/>
</dbReference>
<keyword evidence="1" id="KW-0472">Membrane</keyword>
<sequence length="218" mass="23633">MFVGHYSAALAAKAVEPRGPLWTYVAAAQLLDIGWSSLVMAGVEKVRFDPELPGSFLVLDYMPFTHSLPAAVLWSLAGMALSRWLLRLNWRAAVLVGLVVFSHWIGDFLVHRPDLELLFMPGRVGLSLWDYPEPELLLEAGLIALSGAAWLWRRGREGRSIWPGLIFLTLLLALQAASLFALPAGTAAAFGRTSLGIYLVVAAIAALCDLGKPRVAAS</sequence>
<accession>A0ABU0IMC1</accession>
<evidence type="ECO:0000313" key="3">
    <source>
        <dbReference type="Proteomes" id="UP001228905"/>
    </source>
</evidence>
<proteinExistence type="predicted"/>
<keyword evidence="1" id="KW-1133">Transmembrane helix</keyword>
<protein>
    <recommendedName>
        <fullName evidence="4">Metal-dependent hydrolase</fullName>
    </recommendedName>
</protein>
<feature type="transmembrane region" description="Helical" evidence="1">
    <location>
        <begin position="164"/>
        <end position="183"/>
    </location>
</feature>
<evidence type="ECO:0000313" key="2">
    <source>
        <dbReference type="EMBL" id="MDQ0462283.1"/>
    </source>
</evidence>
<evidence type="ECO:0000256" key="1">
    <source>
        <dbReference type="SAM" id="Phobius"/>
    </source>
</evidence>
<comment type="caution">
    <text evidence="2">The sequence shown here is derived from an EMBL/GenBank/DDBJ whole genome shotgun (WGS) entry which is preliminary data.</text>
</comment>
<keyword evidence="3" id="KW-1185">Reference proteome</keyword>
<feature type="transmembrane region" description="Helical" evidence="1">
    <location>
        <begin position="61"/>
        <end position="81"/>
    </location>
</feature>
<organism evidence="2 3">
    <name type="scientific">Caulobacter ginsengisoli</name>
    <dbReference type="NCBI Taxonomy" id="400775"/>
    <lineage>
        <taxon>Bacteria</taxon>
        <taxon>Pseudomonadati</taxon>
        <taxon>Pseudomonadota</taxon>
        <taxon>Alphaproteobacteria</taxon>
        <taxon>Caulobacterales</taxon>
        <taxon>Caulobacteraceae</taxon>
        <taxon>Caulobacter</taxon>
    </lineage>
</organism>
<feature type="transmembrane region" description="Helical" evidence="1">
    <location>
        <begin position="21"/>
        <end position="41"/>
    </location>
</feature>
<dbReference type="RefSeq" id="WP_307344460.1">
    <property type="nucleotide sequence ID" value="NZ_JAUSVS010000001.1"/>
</dbReference>
<gene>
    <name evidence="2" type="ORF">QO010_000031</name>
</gene>
<dbReference type="EMBL" id="JAUSVS010000001">
    <property type="protein sequence ID" value="MDQ0462283.1"/>
    <property type="molecule type" value="Genomic_DNA"/>
</dbReference>
<feature type="transmembrane region" description="Helical" evidence="1">
    <location>
        <begin position="136"/>
        <end position="152"/>
    </location>
</feature>
<reference evidence="2 3" key="1">
    <citation type="submission" date="2023-07" db="EMBL/GenBank/DDBJ databases">
        <title>Genomic Encyclopedia of Type Strains, Phase IV (KMG-IV): sequencing the most valuable type-strain genomes for metagenomic binning, comparative biology and taxonomic classification.</title>
        <authorList>
            <person name="Goeker M."/>
        </authorList>
    </citation>
    <scope>NUCLEOTIDE SEQUENCE [LARGE SCALE GENOMIC DNA]</scope>
    <source>
        <strain evidence="2 3">DSM 18695</strain>
    </source>
</reference>
<keyword evidence="1" id="KW-0812">Transmembrane</keyword>
<evidence type="ECO:0008006" key="4">
    <source>
        <dbReference type="Google" id="ProtNLM"/>
    </source>
</evidence>